<name>A0A915IG37_ROMCU</name>
<dbReference type="WBParaSite" id="nRc.2.0.1.t12211-RA">
    <property type="protein sequence ID" value="nRc.2.0.1.t12211-RA"/>
    <property type="gene ID" value="nRc.2.0.1.g12211"/>
</dbReference>
<keyword evidence="1" id="KW-1185">Reference proteome</keyword>
<dbReference type="AlphaFoldDB" id="A0A915IG37"/>
<accession>A0A915IG37</accession>
<sequence>MIPAGRVHLSCRDSSIFRTLVDLTFHCLIAAHRSGDQTALSKTPAPKSLKTCIWEGLHISRVARISLKFQSDICIFNLYHLFMVPDYPVKMKE</sequence>
<evidence type="ECO:0000313" key="1">
    <source>
        <dbReference type="Proteomes" id="UP000887565"/>
    </source>
</evidence>
<protein>
    <submittedName>
        <fullName evidence="2">Uncharacterized protein</fullName>
    </submittedName>
</protein>
<evidence type="ECO:0000313" key="2">
    <source>
        <dbReference type="WBParaSite" id="nRc.2.0.1.t12211-RA"/>
    </source>
</evidence>
<dbReference type="Proteomes" id="UP000887565">
    <property type="component" value="Unplaced"/>
</dbReference>
<reference evidence="2" key="1">
    <citation type="submission" date="2022-11" db="UniProtKB">
        <authorList>
            <consortium name="WormBaseParasite"/>
        </authorList>
    </citation>
    <scope>IDENTIFICATION</scope>
</reference>
<organism evidence="1 2">
    <name type="scientific">Romanomermis culicivorax</name>
    <name type="common">Nematode worm</name>
    <dbReference type="NCBI Taxonomy" id="13658"/>
    <lineage>
        <taxon>Eukaryota</taxon>
        <taxon>Metazoa</taxon>
        <taxon>Ecdysozoa</taxon>
        <taxon>Nematoda</taxon>
        <taxon>Enoplea</taxon>
        <taxon>Dorylaimia</taxon>
        <taxon>Mermithida</taxon>
        <taxon>Mermithoidea</taxon>
        <taxon>Mermithidae</taxon>
        <taxon>Romanomermis</taxon>
    </lineage>
</organism>
<proteinExistence type="predicted"/>